<keyword evidence="1" id="KW-1133">Transmembrane helix</keyword>
<accession>A0A8T0PZV4</accession>
<dbReference type="AlphaFoldDB" id="A0A8T0PZV4"/>
<comment type="caution">
    <text evidence="2">The sequence shown here is derived from an EMBL/GenBank/DDBJ whole genome shotgun (WGS) entry which is preliminary data.</text>
</comment>
<evidence type="ECO:0000313" key="3">
    <source>
        <dbReference type="Proteomes" id="UP000823388"/>
    </source>
</evidence>
<evidence type="ECO:0000313" key="2">
    <source>
        <dbReference type="EMBL" id="KAG2565882.1"/>
    </source>
</evidence>
<keyword evidence="1" id="KW-0812">Transmembrane</keyword>
<protein>
    <submittedName>
        <fullName evidence="2">Uncharacterized protein</fullName>
    </submittedName>
</protein>
<evidence type="ECO:0000256" key="1">
    <source>
        <dbReference type="SAM" id="Phobius"/>
    </source>
</evidence>
<name>A0A8T0PZV4_PANVG</name>
<feature type="transmembrane region" description="Helical" evidence="1">
    <location>
        <begin position="22"/>
        <end position="43"/>
    </location>
</feature>
<keyword evidence="3" id="KW-1185">Reference proteome</keyword>
<sequence length="61" mass="6576">MGQERNPAKGAARPPLPIVLHAIHPIGSSAILDATAGWIIMLMPHRRSCVHVRDPPSAHLI</sequence>
<dbReference type="EMBL" id="CM029050">
    <property type="protein sequence ID" value="KAG2565882.1"/>
    <property type="molecule type" value="Genomic_DNA"/>
</dbReference>
<reference evidence="2" key="1">
    <citation type="submission" date="2020-05" db="EMBL/GenBank/DDBJ databases">
        <title>WGS assembly of Panicum virgatum.</title>
        <authorList>
            <person name="Lovell J.T."/>
            <person name="Jenkins J."/>
            <person name="Shu S."/>
            <person name="Juenger T.E."/>
            <person name="Schmutz J."/>
        </authorList>
    </citation>
    <scope>NUCLEOTIDE SEQUENCE</scope>
    <source>
        <strain evidence="2">AP13</strain>
    </source>
</reference>
<keyword evidence="1" id="KW-0472">Membrane</keyword>
<dbReference type="Proteomes" id="UP000823388">
    <property type="component" value="Chromosome 7N"/>
</dbReference>
<proteinExistence type="predicted"/>
<gene>
    <name evidence="2" type="ORF">PVAP13_7NG147617</name>
</gene>
<organism evidence="2 3">
    <name type="scientific">Panicum virgatum</name>
    <name type="common">Blackwell switchgrass</name>
    <dbReference type="NCBI Taxonomy" id="38727"/>
    <lineage>
        <taxon>Eukaryota</taxon>
        <taxon>Viridiplantae</taxon>
        <taxon>Streptophyta</taxon>
        <taxon>Embryophyta</taxon>
        <taxon>Tracheophyta</taxon>
        <taxon>Spermatophyta</taxon>
        <taxon>Magnoliopsida</taxon>
        <taxon>Liliopsida</taxon>
        <taxon>Poales</taxon>
        <taxon>Poaceae</taxon>
        <taxon>PACMAD clade</taxon>
        <taxon>Panicoideae</taxon>
        <taxon>Panicodae</taxon>
        <taxon>Paniceae</taxon>
        <taxon>Panicinae</taxon>
        <taxon>Panicum</taxon>
        <taxon>Panicum sect. Hiantes</taxon>
    </lineage>
</organism>